<keyword evidence="3" id="KW-1185">Reference proteome</keyword>
<feature type="region of interest" description="Disordered" evidence="1">
    <location>
        <begin position="369"/>
        <end position="423"/>
    </location>
</feature>
<comment type="caution">
    <text evidence="2">The sequence shown here is derived from an EMBL/GenBank/DDBJ whole genome shotgun (WGS) entry which is preliminary data.</text>
</comment>
<dbReference type="PANTHER" id="PTHR12069">
    <property type="entry name" value="DNA-DIRECTED RNA POLYMERASES III 80 KDA POLYPEPTIDE RNA POLYMERASE III SUBUNIT 5"/>
    <property type="match status" value="1"/>
</dbReference>
<reference evidence="2" key="1">
    <citation type="submission" date="2021-06" db="EMBL/GenBank/DDBJ databases">
        <authorList>
            <person name="Kallberg Y."/>
            <person name="Tangrot J."/>
            <person name="Rosling A."/>
        </authorList>
    </citation>
    <scope>NUCLEOTIDE SEQUENCE</scope>
    <source>
        <strain evidence="2">UK204</strain>
    </source>
</reference>
<accession>A0A9N8VQW9</accession>
<feature type="compositionally biased region" description="Polar residues" evidence="1">
    <location>
        <begin position="369"/>
        <end position="389"/>
    </location>
</feature>
<dbReference type="EMBL" id="CAJVPQ010000214">
    <property type="protein sequence ID" value="CAG8458309.1"/>
    <property type="molecule type" value="Genomic_DNA"/>
</dbReference>
<evidence type="ECO:0000313" key="2">
    <source>
        <dbReference type="EMBL" id="CAG8458309.1"/>
    </source>
</evidence>
<organism evidence="2 3">
    <name type="scientific">Funneliformis caledonium</name>
    <dbReference type="NCBI Taxonomy" id="1117310"/>
    <lineage>
        <taxon>Eukaryota</taxon>
        <taxon>Fungi</taxon>
        <taxon>Fungi incertae sedis</taxon>
        <taxon>Mucoromycota</taxon>
        <taxon>Glomeromycotina</taxon>
        <taxon>Glomeromycetes</taxon>
        <taxon>Glomerales</taxon>
        <taxon>Glomeraceae</taxon>
        <taxon>Funneliformis</taxon>
    </lineage>
</organism>
<dbReference type="GO" id="GO:0042797">
    <property type="term" value="P:tRNA transcription by RNA polymerase III"/>
    <property type="evidence" value="ECO:0007669"/>
    <property type="project" value="TreeGrafter"/>
</dbReference>
<name>A0A9N8VQW9_9GLOM</name>
<feature type="compositionally biased region" description="Basic residues" evidence="1">
    <location>
        <begin position="410"/>
        <end position="423"/>
    </location>
</feature>
<dbReference type="AlphaFoldDB" id="A0A9N8VQW9"/>
<feature type="compositionally biased region" description="Gly residues" evidence="1">
    <location>
        <begin position="234"/>
        <end position="244"/>
    </location>
</feature>
<dbReference type="InterPro" id="IPR006886">
    <property type="entry name" value="RNA_pol_III_Rpc5"/>
</dbReference>
<dbReference type="Proteomes" id="UP000789570">
    <property type="component" value="Unassembled WGS sequence"/>
</dbReference>
<sequence>MDEVPFALDNSFKLSDSEAFEPTNENIIVAPSKVSRGDSCMLMSDSDSELDPNDIIQDIPIYLSQQLTNELYIIQYPVRPRTNPYDGNNIPREARFKQLSQKLELDIPLQTNSQWYNHDRGEELALGLNDKEARTIYDRSWRRERNDGLLDKQTLQSTIVQPQANYWMGVVKDGGLHMTPVHTTLQLRPGLKYLDKIDEKLKNASKKAQAMEEEDLVNDLKSVKLNQEDPGVGSSKGKGSGRGRPSGTTGDDKTSDKSSLKKNTRPTSSRMVEEEKWKKMKYFDDNSTETEVILNKMYALQTVLLECKTKNISEYIDAISTFPKTIDESSSNLEEGQPSEINATPFNSLRPELNQMPIPVTPLTPNVINPLTANKTPSNPPTRTVSRSRGSIVPVRSGRVGALRGPGRVIRGKRGQTSRPKSS</sequence>
<dbReference type="OrthoDB" id="340681at2759"/>
<dbReference type="GO" id="GO:0005666">
    <property type="term" value="C:RNA polymerase III complex"/>
    <property type="evidence" value="ECO:0007669"/>
    <property type="project" value="TreeGrafter"/>
</dbReference>
<feature type="compositionally biased region" description="Basic and acidic residues" evidence="1">
    <location>
        <begin position="250"/>
        <end position="259"/>
    </location>
</feature>
<proteinExistence type="predicted"/>
<protein>
    <submittedName>
        <fullName evidence="2">16177_t:CDS:1</fullName>
    </submittedName>
</protein>
<feature type="region of interest" description="Disordered" evidence="1">
    <location>
        <begin position="220"/>
        <end position="274"/>
    </location>
</feature>
<evidence type="ECO:0000256" key="1">
    <source>
        <dbReference type="SAM" id="MobiDB-lite"/>
    </source>
</evidence>
<dbReference type="PANTHER" id="PTHR12069:SF0">
    <property type="entry name" value="DNA-DIRECTED RNA POLYMERASE III SUBUNIT RPC5"/>
    <property type="match status" value="1"/>
</dbReference>
<dbReference type="Pfam" id="PF04801">
    <property type="entry name" value="RPC5"/>
    <property type="match status" value="1"/>
</dbReference>
<evidence type="ECO:0000313" key="3">
    <source>
        <dbReference type="Proteomes" id="UP000789570"/>
    </source>
</evidence>
<gene>
    <name evidence="2" type="ORF">FCALED_LOCUS1616</name>
</gene>